<evidence type="ECO:0000313" key="2">
    <source>
        <dbReference type="Proteomes" id="UP001497392"/>
    </source>
</evidence>
<keyword evidence="2" id="KW-1185">Reference proteome</keyword>
<sequence length="297" mass="33599">MLLYSVRASKKMASEWKQKEIVLRRKAALSEQPSHLAESTLDEAESLQNAAHCELLKAHCMEKIFHGDVPTREEAEAAPHEAALVRRSLIRESGKPFKSCRACLQVHPPSQAKFELDGEDSEWVDATRNPQLLDYSALQTLGFDFEGTTDVLVAERSAVRAHQPEKGARVLFDIRMTITGSEIVDAEARLVLANLHAPNEKPIMDMKLLMPGMSSKKYTDVCMHFTATIMQPSSNSAEFTIFLQFPQVVSDLQRQWLLLFVDDTKIRRCCIATRAYAVRLIKEVLRQSRGQSSWQQQ</sequence>
<dbReference type="EMBL" id="CAXHTA020000021">
    <property type="protein sequence ID" value="CAL5229861.1"/>
    <property type="molecule type" value="Genomic_DNA"/>
</dbReference>
<comment type="caution">
    <text evidence="1">The sequence shown here is derived from an EMBL/GenBank/DDBJ whole genome shotgun (WGS) entry which is preliminary data.</text>
</comment>
<accession>A0ABP1GCD5</accession>
<name>A0ABP1GCD5_9CHLO</name>
<gene>
    <name evidence="1" type="primary">g13272</name>
    <name evidence="1" type="ORF">VP750_LOCUS11767</name>
</gene>
<organism evidence="1 2">
    <name type="scientific">Coccomyxa viridis</name>
    <dbReference type="NCBI Taxonomy" id="1274662"/>
    <lineage>
        <taxon>Eukaryota</taxon>
        <taxon>Viridiplantae</taxon>
        <taxon>Chlorophyta</taxon>
        <taxon>core chlorophytes</taxon>
        <taxon>Trebouxiophyceae</taxon>
        <taxon>Trebouxiophyceae incertae sedis</taxon>
        <taxon>Coccomyxaceae</taxon>
        <taxon>Coccomyxa</taxon>
    </lineage>
</organism>
<dbReference type="Proteomes" id="UP001497392">
    <property type="component" value="Unassembled WGS sequence"/>
</dbReference>
<evidence type="ECO:0000313" key="1">
    <source>
        <dbReference type="EMBL" id="CAL5229861.1"/>
    </source>
</evidence>
<protein>
    <submittedName>
        <fullName evidence="1">G13272 protein</fullName>
    </submittedName>
</protein>
<reference evidence="1 2" key="1">
    <citation type="submission" date="2024-06" db="EMBL/GenBank/DDBJ databases">
        <authorList>
            <person name="Kraege A."/>
            <person name="Thomma B."/>
        </authorList>
    </citation>
    <scope>NUCLEOTIDE SEQUENCE [LARGE SCALE GENOMIC DNA]</scope>
</reference>
<proteinExistence type="predicted"/>